<keyword evidence="1" id="KW-0645">Protease</keyword>
<accession>A0ABW3QHU4</accession>
<sequence>MRFKLYLLFLLSASPLLAQKQPFTAAQLFKNEKTDLLKTLPSIRDWADDSHYLLTKDEKIFSVDVKTGRESEHPIKNDWVMYPPLSSLKKGEEKAKAQNLTASPNQKWIAFTRDSKNLYIADSANKERQLTSDGSETVYNGYAAWLYWEEVLGRNTQHKAFWWSPDSKYLAFMRFDETKVPVFPIAGATGQHGYLESQRYPKPGDPNPLVKMGIVEVATGKTVWADYDANADHYFGTPFWTPDSKALWMQWKSRGQDTLKLVAIQPATGGRTELVSESQKTWVDWLSDLHFVKDGRHFIRMSDESGWMHLYLHTMDGKLKNPLTSGAYTVTGVSHVDAKNGLVYFTARKENSARIDLYKVKFDGKGLQRLTFGEFSHQVQVSPGGSYFITTYSNLQTPPKMALLDKNGKFIRELGDAKGPAFDRFSVARTELVRVPTSDGFQLPVVIKYPTSYDPNKRYPVMISIYGGPNAGRVYDRWSYSPQEQWYAQDGLLQVGIDHRGSGHFGKTGQNFMHRNLGKWEMEDYGTAVKWLVDKGLADPKKVAITGGSYGGYVTALALTRGADVFTHGIANFGVMDWQLYDTEYTERFMDTPAENPEGYKESAVLNYADRLKGTLRIVHGTMDDNVHMQNSIQLVDTLENLGKHFEFMVYPGARHGFGTASKSRHAQAETARFIYRYLLEKPFPTDVWP</sequence>
<evidence type="ECO:0000259" key="5">
    <source>
        <dbReference type="Pfam" id="PF00930"/>
    </source>
</evidence>
<evidence type="ECO:0000256" key="2">
    <source>
        <dbReference type="ARBA" id="ARBA00022801"/>
    </source>
</evidence>
<dbReference type="InterPro" id="IPR002471">
    <property type="entry name" value="Pept_S9_AS"/>
</dbReference>
<gene>
    <name evidence="6" type="ORF">ACFQ4C_14670</name>
</gene>
<dbReference type="Gene3D" id="3.40.50.1820">
    <property type="entry name" value="alpha/beta hydrolase"/>
    <property type="match status" value="1"/>
</dbReference>
<evidence type="ECO:0000313" key="7">
    <source>
        <dbReference type="Proteomes" id="UP001597116"/>
    </source>
</evidence>
<dbReference type="InterPro" id="IPR050278">
    <property type="entry name" value="Serine_Prot_S9B/DPPIV"/>
</dbReference>
<dbReference type="PROSITE" id="PS00708">
    <property type="entry name" value="PRO_ENDOPEP_SER"/>
    <property type="match status" value="1"/>
</dbReference>
<dbReference type="InterPro" id="IPR001375">
    <property type="entry name" value="Peptidase_S9_cat"/>
</dbReference>
<dbReference type="SUPFAM" id="SSF53474">
    <property type="entry name" value="alpha/beta-Hydrolases"/>
    <property type="match status" value="1"/>
</dbReference>
<evidence type="ECO:0000256" key="1">
    <source>
        <dbReference type="ARBA" id="ARBA00022670"/>
    </source>
</evidence>
<proteinExistence type="predicted"/>
<evidence type="ECO:0000313" key="6">
    <source>
        <dbReference type="EMBL" id="MFD1142366.1"/>
    </source>
</evidence>
<organism evidence="6 7">
    <name type="scientific">Larkinella insperata</name>
    <dbReference type="NCBI Taxonomy" id="332158"/>
    <lineage>
        <taxon>Bacteria</taxon>
        <taxon>Pseudomonadati</taxon>
        <taxon>Bacteroidota</taxon>
        <taxon>Cytophagia</taxon>
        <taxon>Cytophagales</taxon>
        <taxon>Spirosomataceae</taxon>
        <taxon>Larkinella</taxon>
    </lineage>
</organism>
<evidence type="ECO:0000259" key="4">
    <source>
        <dbReference type="Pfam" id="PF00326"/>
    </source>
</evidence>
<dbReference type="RefSeq" id="WP_265992860.1">
    <property type="nucleotide sequence ID" value="NZ_CP110973.1"/>
</dbReference>
<dbReference type="SUPFAM" id="SSF82171">
    <property type="entry name" value="DPP6 N-terminal domain-like"/>
    <property type="match status" value="1"/>
</dbReference>
<keyword evidence="7" id="KW-1185">Reference proteome</keyword>
<dbReference type="PANTHER" id="PTHR11731">
    <property type="entry name" value="PROTEASE FAMILY S9B,C DIPEPTIDYL-PEPTIDASE IV-RELATED"/>
    <property type="match status" value="1"/>
</dbReference>
<dbReference type="InterPro" id="IPR029058">
    <property type="entry name" value="AB_hydrolase_fold"/>
</dbReference>
<feature type="domain" description="Peptidase S9 prolyl oligopeptidase catalytic" evidence="4">
    <location>
        <begin position="478"/>
        <end position="679"/>
    </location>
</feature>
<dbReference type="Gene3D" id="2.140.10.30">
    <property type="entry name" value="Dipeptidylpeptidase IV, N-terminal domain"/>
    <property type="match status" value="1"/>
</dbReference>
<dbReference type="Pfam" id="PF00930">
    <property type="entry name" value="DPPIV_N"/>
    <property type="match status" value="1"/>
</dbReference>
<feature type="chain" id="PRO_5046165190" evidence="3">
    <location>
        <begin position="21"/>
        <end position="690"/>
    </location>
</feature>
<feature type="signal peptide" evidence="3">
    <location>
        <begin position="1"/>
        <end position="20"/>
    </location>
</feature>
<dbReference type="Proteomes" id="UP001597116">
    <property type="component" value="Unassembled WGS sequence"/>
</dbReference>
<dbReference type="EMBL" id="JBHTLP010000008">
    <property type="protein sequence ID" value="MFD1142366.1"/>
    <property type="molecule type" value="Genomic_DNA"/>
</dbReference>
<comment type="caution">
    <text evidence="6">The sequence shown here is derived from an EMBL/GenBank/DDBJ whole genome shotgun (WGS) entry which is preliminary data.</text>
</comment>
<evidence type="ECO:0000256" key="3">
    <source>
        <dbReference type="SAM" id="SignalP"/>
    </source>
</evidence>
<keyword evidence="3" id="KW-0732">Signal</keyword>
<reference evidence="7" key="1">
    <citation type="journal article" date="2019" name="Int. J. Syst. Evol. Microbiol.">
        <title>The Global Catalogue of Microorganisms (GCM) 10K type strain sequencing project: providing services to taxonomists for standard genome sequencing and annotation.</title>
        <authorList>
            <consortium name="The Broad Institute Genomics Platform"/>
            <consortium name="The Broad Institute Genome Sequencing Center for Infectious Disease"/>
            <person name="Wu L."/>
            <person name="Ma J."/>
        </authorList>
    </citation>
    <scope>NUCLEOTIDE SEQUENCE [LARGE SCALE GENOMIC DNA]</scope>
    <source>
        <strain evidence="7">CCUG 55608</strain>
    </source>
</reference>
<feature type="domain" description="Dipeptidylpeptidase IV N-terminal" evidence="5">
    <location>
        <begin position="86"/>
        <end position="399"/>
    </location>
</feature>
<name>A0ABW3QHU4_9BACT</name>
<protein>
    <submittedName>
        <fullName evidence="6">S9 family peptidase</fullName>
    </submittedName>
</protein>
<keyword evidence="2" id="KW-0378">Hydrolase</keyword>
<dbReference type="PANTHER" id="PTHR11731:SF193">
    <property type="entry name" value="DIPEPTIDYL PEPTIDASE 9"/>
    <property type="match status" value="1"/>
</dbReference>
<dbReference type="InterPro" id="IPR002469">
    <property type="entry name" value="Peptidase_S9B_N"/>
</dbReference>
<dbReference type="Pfam" id="PF00326">
    <property type="entry name" value="Peptidase_S9"/>
    <property type="match status" value="1"/>
</dbReference>